<evidence type="ECO:0000256" key="7">
    <source>
        <dbReference type="RuleBase" id="RU363032"/>
    </source>
</evidence>
<evidence type="ECO:0000256" key="4">
    <source>
        <dbReference type="ARBA" id="ARBA00022692"/>
    </source>
</evidence>
<keyword evidence="4 7" id="KW-0812">Transmembrane</keyword>
<dbReference type="PROSITE" id="PS50928">
    <property type="entry name" value="ABC_TM1"/>
    <property type="match status" value="1"/>
</dbReference>
<feature type="transmembrane region" description="Helical" evidence="7">
    <location>
        <begin position="134"/>
        <end position="161"/>
    </location>
</feature>
<gene>
    <name evidence="9" type="ORF">QO231_11125</name>
</gene>
<dbReference type="InterPro" id="IPR045621">
    <property type="entry name" value="BPD_transp_1_N"/>
</dbReference>
<comment type="subcellular location">
    <subcellularLocation>
        <location evidence="1 7">Cell membrane</location>
        <topology evidence="1 7">Multi-pass membrane protein</topology>
    </subcellularLocation>
</comment>
<keyword evidence="5 7" id="KW-1133">Transmembrane helix</keyword>
<proteinExistence type="inferred from homology"/>
<comment type="caution">
    <text evidence="9">The sequence shown here is derived from an EMBL/GenBank/DDBJ whole genome shotgun (WGS) entry which is preliminary data.</text>
</comment>
<feature type="transmembrane region" description="Helical" evidence="7">
    <location>
        <begin position="281"/>
        <end position="307"/>
    </location>
</feature>
<dbReference type="PANTHER" id="PTHR43163:SF6">
    <property type="entry name" value="DIPEPTIDE TRANSPORT SYSTEM PERMEASE PROTEIN DPPB-RELATED"/>
    <property type="match status" value="1"/>
</dbReference>
<dbReference type="InterPro" id="IPR035906">
    <property type="entry name" value="MetI-like_sf"/>
</dbReference>
<dbReference type="CDD" id="cd06261">
    <property type="entry name" value="TM_PBP2"/>
    <property type="match status" value="1"/>
</dbReference>
<evidence type="ECO:0000256" key="2">
    <source>
        <dbReference type="ARBA" id="ARBA00022448"/>
    </source>
</evidence>
<evidence type="ECO:0000259" key="8">
    <source>
        <dbReference type="PROSITE" id="PS50928"/>
    </source>
</evidence>
<feature type="transmembrane region" description="Helical" evidence="7">
    <location>
        <begin position="181"/>
        <end position="200"/>
    </location>
</feature>
<evidence type="ECO:0000256" key="6">
    <source>
        <dbReference type="ARBA" id="ARBA00023136"/>
    </source>
</evidence>
<keyword evidence="10" id="KW-1185">Reference proteome</keyword>
<dbReference type="Pfam" id="PF19300">
    <property type="entry name" value="BPD_transp_1_N"/>
    <property type="match status" value="1"/>
</dbReference>
<evidence type="ECO:0000256" key="1">
    <source>
        <dbReference type="ARBA" id="ARBA00004651"/>
    </source>
</evidence>
<keyword evidence="2 7" id="KW-0813">Transport</keyword>
<dbReference type="InterPro" id="IPR000515">
    <property type="entry name" value="MetI-like"/>
</dbReference>
<organism evidence="9 10">
    <name type="scientific">Sedimentitalea todarodis</name>
    <dbReference type="NCBI Taxonomy" id="1631240"/>
    <lineage>
        <taxon>Bacteria</taxon>
        <taxon>Pseudomonadati</taxon>
        <taxon>Pseudomonadota</taxon>
        <taxon>Alphaproteobacteria</taxon>
        <taxon>Rhodobacterales</taxon>
        <taxon>Paracoccaceae</taxon>
        <taxon>Sedimentitalea</taxon>
    </lineage>
</organism>
<feature type="domain" description="ABC transmembrane type-1" evidence="8">
    <location>
        <begin position="95"/>
        <end position="300"/>
    </location>
</feature>
<reference evidence="10" key="1">
    <citation type="submission" date="2023-05" db="EMBL/GenBank/DDBJ databases">
        <title>Sedimentitalea sp. nov. JM2-8.</title>
        <authorList>
            <person name="Huang J."/>
        </authorList>
    </citation>
    <scope>NUCLEOTIDE SEQUENCE [LARGE SCALE GENOMIC DNA]</scope>
    <source>
        <strain evidence="10">KHS03</strain>
    </source>
</reference>
<keyword evidence="3" id="KW-1003">Cell membrane</keyword>
<sequence>MGRLISTRLAAFVMTLFAASIVLFLTINILPGSAAKSALGMEATPQAIARFEAQRGLDRPLVVQYVEWLSKTITGDFGTSFQNSVPVGPELLKRIPVTLELATLAFLIANLVAIPLGTLAAARHTRASDKTTTFAATVLGAVPNFWLATLLIMVFSLNLRWLPPGGFTSFVDDPAQNLRQMIMPALSLGLVSSALLIRIMRASMIEVLSSDYIRTAHAKGANETIVIRRHALRNSLIPYMNVAAVEFGFLFGSAVVIEDIFRLPGVGSLVLVGIINRDFPVLLASALTITVFVLVVNLIVDLAVGLLDPRRVKGSQA</sequence>
<name>A0ABU3VE05_9RHOB</name>
<evidence type="ECO:0000256" key="5">
    <source>
        <dbReference type="ARBA" id="ARBA00022989"/>
    </source>
</evidence>
<dbReference type="PANTHER" id="PTHR43163">
    <property type="entry name" value="DIPEPTIDE TRANSPORT SYSTEM PERMEASE PROTEIN DPPB-RELATED"/>
    <property type="match status" value="1"/>
</dbReference>
<evidence type="ECO:0000313" key="10">
    <source>
        <dbReference type="Proteomes" id="UP001255416"/>
    </source>
</evidence>
<dbReference type="SUPFAM" id="SSF161098">
    <property type="entry name" value="MetI-like"/>
    <property type="match status" value="1"/>
</dbReference>
<dbReference type="RefSeq" id="WP_316776092.1">
    <property type="nucleotide sequence ID" value="NZ_JASMWN010000007.1"/>
</dbReference>
<protein>
    <submittedName>
        <fullName evidence="9">ABC transporter permease</fullName>
    </submittedName>
</protein>
<evidence type="ECO:0000256" key="3">
    <source>
        <dbReference type="ARBA" id="ARBA00022475"/>
    </source>
</evidence>
<feature type="transmembrane region" description="Helical" evidence="7">
    <location>
        <begin position="9"/>
        <end position="30"/>
    </location>
</feature>
<dbReference type="Proteomes" id="UP001255416">
    <property type="component" value="Unassembled WGS sequence"/>
</dbReference>
<evidence type="ECO:0000313" key="9">
    <source>
        <dbReference type="EMBL" id="MDU9004402.1"/>
    </source>
</evidence>
<feature type="transmembrane region" description="Helical" evidence="7">
    <location>
        <begin position="236"/>
        <end position="261"/>
    </location>
</feature>
<comment type="similarity">
    <text evidence="7">Belongs to the binding-protein-dependent transport system permease family.</text>
</comment>
<dbReference type="Pfam" id="PF00528">
    <property type="entry name" value="BPD_transp_1"/>
    <property type="match status" value="1"/>
</dbReference>
<keyword evidence="6 7" id="KW-0472">Membrane</keyword>
<feature type="transmembrane region" description="Helical" evidence="7">
    <location>
        <begin position="101"/>
        <end position="122"/>
    </location>
</feature>
<accession>A0ABU3VE05</accession>
<dbReference type="EMBL" id="JASMWN010000007">
    <property type="protein sequence ID" value="MDU9004402.1"/>
    <property type="molecule type" value="Genomic_DNA"/>
</dbReference>
<dbReference type="Gene3D" id="1.10.3720.10">
    <property type="entry name" value="MetI-like"/>
    <property type="match status" value="1"/>
</dbReference>